<sequence length="42" mass="4785">MWVTGVGSGSPATEKTLGGKYYMRYDYYSESSDELIRERTEA</sequence>
<dbReference type="Proteomes" id="UP001187192">
    <property type="component" value="Unassembled WGS sequence"/>
</dbReference>
<comment type="caution">
    <text evidence="1">The sequence shown here is derived from an EMBL/GenBank/DDBJ whole genome shotgun (WGS) entry which is preliminary data.</text>
</comment>
<evidence type="ECO:0000313" key="2">
    <source>
        <dbReference type="Proteomes" id="UP001187192"/>
    </source>
</evidence>
<gene>
    <name evidence="1" type="ORF">TIFTF001_001862</name>
</gene>
<reference evidence="1" key="1">
    <citation type="submission" date="2023-07" db="EMBL/GenBank/DDBJ databases">
        <title>draft genome sequence of fig (Ficus carica).</title>
        <authorList>
            <person name="Takahashi T."/>
            <person name="Nishimura K."/>
        </authorList>
    </citation>
    <scope>NUCLEOTIDE SEQUENCE</scope>
</reference>
<organism evidence="1 2">
    <name type="scientific">Ficus carica</name>
    <name type="common">Common fig</name>
    <dbReference type="NCBI Taxonomy" id="3494"/>
    <lineage>
        <taxon>Eukaryota</taxon>
        <taxon>Viridiplantae</taxon>
        <taxon>Streptophyta</taxon>
        <taxon>Embryophyta</taxon>
        <taxon>Tracheophyta</taxon>
        <taxon>Spermatophyta</taxon>
        <taxon>Magnoliopsida</taxon>
        <taxon>eudicotyledons</taxon>
        <taxon>Gunneridae</taxon>
        <taxon>Pentapetalae</taxon>
        <taxon>rosids</taxon>
        <taxon>fabids</taxon>
        <taxon>Rosales</taxon>
        <taxon>Moraceae</taxon>
        <taxon>Ficeae</taxon>
        <taxon>Ficus</taxon>
    </lineage>
</organism>
<keyword evidence="2" id="KW-1185">Reference proteome</keyword>
<accession>A0AA87Z3F5</accession>
<protein>
    <submittedName>
        <fullName evidence="1">Uncharacterized protein</fullName>
    </submittedName>
</protein>
<proteinExistence type="predicted"/>
<dbReference type="EMBL" id="BTGU01000002">
    <property type="protein sequence ID" value="GMN27932.1"/>
    <property type="molecule type" value="Genomic_DNA"/>
</dbReference>
<name>A0AA87Z3F5_FICCA</name>
<dbReference type="AlphaFoldDB" id="A0AA87Z3F5"/>
<evidence type="ECO:0000313" key="1">
    <source>
        <dbReference type="EMBL" id="GMN27932.1"/>
    </source>
</evidence>